<dbReference type="Proteomes" id="UP001590950">
    <property type="component" value="Unassembled WGS sequence"/>
</dbReference>
<feature type="region of interest" description="Disordered" evidence="1">
    <location>
        <begin position="1"/>
        <end position="71"/>
    </location>
</feature>
<feature type="compositionally biased region" description="Basic and acidic residues" evidence="1">
    <location>
        <begin position="134"/>
        <end position="145"/>
    </location>
</feature>
<evidence type="ECO:0000313" key="3">
    <source>
        <dbReference type="Proteomes" id="UP001590950"/>
    </source>
</evidence>
<feature type="region of interest" description="Disordered" evidence="1">
    <location>
        <begin position="134"/>
        <end position="155"/>
    </location>
</feature>
<comment type="caution">
    <text evidence="2">The sequence shown here is derived from an EMBL/GenBank/DDBJ whole genome shotgun (WGS) entry which is preliminary data.</text>
</comment>
<gene>
    <name evidence="2" type="ORF">N7G274_009157</name>
</gene>
<name>A0ABR4A092_9LECA</name>
<organism evidence="2 3">
    <name type="scientific">Stereocaulon virgatum</name>
    <dbReference type="NCBI Taxonomy" id="373712"/>
    <lineage>
        <taxon>Eukaryota</taxon>
        <taxon>Fungi</taxon>
        <taxon>Dikarya</taxon>
        <taxon>Ascomycota</taxon>
        <taxon>Pezizomycotina</taxon>
        <taxon>Lecanoromycetes</taxon>
        <taxon>OSLEUM clade</taxon>
        <taxon>Lecanoromycetidae</taxon>
        <taxon>Lecanorales</taxon>
        <taxon>Lecanorineae</taxon>
        <taxon>Stereocaulaceae</taxon>
        <taxon>Stereocaulon</taxon>
    </lineage>
</organism>
<evidence type="ECO:0000256" key="1">
    <source>
        <dbReference type="SAM" id="MobiDB-lite"/>
    </source>
</evidence>
<keyword evidence="3" id="KW-1185">Reference proteome</keyword>
<dbReference type="EMBL" id="JBEFKJ010000034">
    <property type="protein sequence ID" value="KAL2038209.1"/>
    <property type="molecule type" value="Genomic_DNA"/>
</dbReference>
<evidence type="ECO:0000313" key="2">
    <source>
        <dbReference type="EMBL" id="KAL2038209.1"/>
    </source>
</evidence>
<reference evidence="2 3" key="1">
    <citation type="submission" date="2024-09" db="EMBL/GenBank/DDBJ databases">
        <title>Rethinking Asexuality: The Enigmatic Case of Functional Sexual Genes in Lepraria (Stereocaulaceae).</title>
        <authorList>
            <person name="Doellman M."/>
            <person name="Sun Y."/>
            <person name="Barcenas-Pena A."/>
            <person name="Lumbsch H.T."/>
            <person name="Grewe F."/>
        </authorList>
    </citation>
    <scope>NUCLEOTIDE SEQUENCE [LARGE SCALE GENOMIC DNA]</scope>
    <source>
        <strain evidence="2 3">Mercado 3170</strain>
    </source>
</reference>
<sequence>MHTKLPLHQKSSDQQDCKMIGQSKDFTRTNQIKAPARSYPSIRHATPQPYSNPQNQPPGTRPKKSSSDTFIPIARSWSQPCAYPSAPTATERRHDCYTSESRWLFEPQRKQPWNAIGSVQARPFCPGFAEHVVKEKNGQTKDSKRATRGSASGTR</sequence>
<proteinExistence type="predicted"/>
<protein>
    <submittedName>
        <fullName evidence="2">Uncharacterized protein</fullName>
    </submittedName>
</protein>
<accession>A0ABR4A092</accession>